<dbReference type="AlphaFoldDB" id="A0A1I2KSR9"/>
<keyword evidence="4" id="KW-0732">Signal</keyword>
<accession>A0A1I2KSR9</accession>
<dbReference type="Gene3D" id="3.40.720.10">
    <property type="entry name" value="Alkaline Phosphatase, subunit A"/>
    <property type="match status" value="1"/>
</dbReference>
<dbReference type="PANTHER" id="PTHR42693">
    <property type="entry name" value="ARYLSULFATASE FAMILY MEMBER"/>
    <property type="match status" value="1"/>
</dbReference>
<keyword evidence="7" id="KW-1185">Reference proteome</keyword>
<sequence length="600" mass="68059">MKKLTFKLISLVFLFGGCLLITAQSSPKPNVIFILADDQGYGDMAINGNPLLKTPHIDELGKEGIYLTNFHTETTCSPTRAGLMTGQYANKVGVWHTVKGRELLDRRFMTIGQAFNDGGYATGIFGKWHLGDYEGYRPDQRGFDEAFVCRGGGVSQIADFWNNDYFGDTYFRNGKPEKITNNKFCTDVWFDNAFAFITKKSKQGQPFFCYIPTNAAHSPYFAPQQYLDMYQNKEGVLNAAFYGMITNIDHNLGRLQKLLRELNIADNTILVYTSDNGSTLRGPKEKAYNSGLRGRKGSEYEGGHRLPLFIYWKDGKLTGGKRLDELTSYVDLMPTLLDLCGIKVPKNLDGVSLENYLYNKPHNLKERVIVSNTQRQDSLQKWKNTSIMKEHWRLITNAEKVELYNLETDWGQQNNIVQEHPEVVKNLKDAYEDYWANISVNAHKYNLIPVEPGKEAFMTADDCHESDGAVAWTPYHVRNGEGAKNGFWTIDVREAGYYTISLRRYPKETNLAINDPAPEGDPVPGTSPSYPPGKILNFKKASILMNGKPKKEKMIKDNPIEINFNTKLSKGMLKLNASFIDDKAQRLDAYYVYINKTARP</sequence>
<dbReference type="InterPro" id="IPR000917">
    <property type="entry name" value="Sulfatase_N"/>
</dbReference>
<evidence type="ECO:0000256" key="2">
    <source>
        <dbReference type="ARBA" id="ARBA00022801"/>
    </source>
</evidence>
<dbReference type="Gene3D" id="3.30.1120.10">
    <property type="match status" value="1"/>
</dbReference>
<dbReference type="PANTHER" id="PTHR42693:SF53">
    <property type="entry name" value="ENDO-4-O-SULFATASE"/>
    <property type="match status" value="1"/>
</dbReference>
<dbReference type="Pfam" id="PF00884">
    <property type="entry name" value="Sulfatase"/>
    <property type="match status" value="1"/>
</dbReference>
<dbReference type="Proteomes" id="UP000199116">
    <property type="component" value="Unassembled WGS sequence"/>
</dbReference>
<feature type="domain" description="Sulfatase N-terminal" evidence="5">
    <location>
        <begin position="29"/>
        <end position="342"/>
    </location>
</feature>
<dbReference type="EMBL" id="FOOH01000004">
    <property type="protein sequence ID" value="SFF68141.1"/>
    <property type="molecule type" value="Genomic_DNA"/>
</dbReference>
<comment type="similarity">
    <text evidence="1">Belongs to the sulfatase family.</text>
</comment>
<evidence type="ECO:0000259" key="5">
    <source>
        <dbReference type="Pfam" id="PF00884"/>
    </source>
</evidence>
<feature type="region of interest" description="Disordered" evidence="3">
    <location>
        <begin position="512"/>
        <end position="531"/>
    </location>
</feature>
<protein>
    <submittedName>
        <fullName evidence="6">Arylsulfatase A</fullName>
    </submittedName>
</protein>
<reference evidence="7" key="1">
    <citation type="submission" date="2016-10" db="EMBL/GenBank/DDBJ databases">
        <authorList>
            <person name="Varghese N."/>
            <person name="Submissions S."/>
        </authorList>
    </citation>
    <scope>NUCLEOTIDE SEQUENCE [LARGE SCALE GENOMIC DNA]</scope>
    <source>
        <strain evidence="7">DSM 23515</strain>
    </source>
</reference>
<dbReference type="PROSITE" id="PS51257">
    <property type="entry name" value="PROKAR_LIPOPROTEIN"/>
    <property type="match status" value="1"/>
</dbReference>
<keyword evidence="2" id="KW-0378">Hydrolase</keyword>
<evidence type="ECO:0000256" key="1">
    <source>
        <dbReference type="ARBA" id="ARBA00008779"/>
    </source>
</evidence>
<gene>
    <name evidence="6" type="ORF">SAMN04488033_10456</name>
</gene>
<dbReference type="InterPro" id="IPR050738">
    <property type="entry name" value="Sulfatase"/>
</dbReference>
<feature type="chain" id="PRO_5011767408" evidence="4">
    <location>
        <begin position="24"/>
        <end position="600"/>
    </location>
</feature>
<evidence type="ECO:0000313" key="6">
    <source>
        <dbReference type="EMBL" id="SFF68141.1"/>
    </source>
</evidence>
<dbReference type="RefSeq" id="WP_093303115.1">
    <property type="nucleotide sequence ID" value="NZ_FOOH01000004.1"/>
</dbReference>
<evidence type="ECO:0000256" key="4">
    <source>
        <dbReference type="SAM" id="SignalP"/>
    </source>
</evidence>
<evidence type="ECO:0000256" key="3">
    <source>
        <dbReference type="SAM" id="MobiDB-lite"/>
    </source>
</evidence>
<evidence type="ECO:0000313" key="7">
    <source>
        <dbReference type="Proteomes" id="UP000199116"/>
    </source>
</evidence>
<dbReference type="CDD" id="cd16146">
    <property type="entry name" value="ARS_like"/>
    <property type="match status" value="1"/>
</dbReference>
<name>A0A1I2KSR9_9FLAO</name>
<proteinExistence type="inferred from homology"/>
<dbReference type="InterPro" id="IPR017850">
    <property type="entry name" value="Alkaline_phosphatase_core_sf"/>
</dbReference>
<dbReference type="GO" id="GO:0004065">
    <property type="term" value="F:arylsulfatase activity"/>
    <property type="evidence" value="ECO:0007669"/>
    <property type="project" value="TreeGrafter"/>
</dbReference>
<dbReference type="SUPFAM" id="SSF53649">
    <property type="entry name" value="Alkaline phosphatase-like"/>
    <property type="match status" value="1"/>
</dbReference>
<feature type="signal peptide" evidence="4">
    <location>
        <begin position="1"/>
        <end position="23"/>
    </location>
</feature>
<organism evidence="6 7">
    <name type="scientific">Salegentibacter agarivorans</name>
    <dbReference type="NCBI Taxonomy" id="345907"/>
    <lineage>
        <taxon>Bacteria</taxon>
        <taxon>Pseudomonadati</taxon>
        <taxon>Bacteroidota</taxon>
        <taxon>Flavobacteriia</taxon>
        <taxon>Flavobacteriales</taxon>
        <taxon>Flavobacteriaceae</taxon>
        <taxon>Salegentibacter</taxon>
    </lineage>
</organism>